<keyword evidence="4" id="KW-0966">Cell projection</keyword>
<dbReference type="EMBL" id="GEBQ01015545">
    <property type="protein sequence ID" value="JAT24432.1"/>
    <property type="molecule type" value="Transcribed_RNA"/>
</dbReference>
<evidence type="ECO:0000256" key="6">
    <source>
        <dbReference type="SAM" id="MobiDB-lite"/>
    </source>
</evidence>
<evidence type="ECO:0000256" key="4">
    <source>
        <dbReference type="ARBA" id="ARBA00023273"/>
    </source>
</evidence>
<feature type="compositionally biased region" description="Acidic residues" evidence="6">
    <location>
        <begin position="386"/>
        <end position="411"/>
    </location>
</feature>
<evidence type="ECO:0000256" key="1">
    <source>
        <dbReference type="ARBA" id="ARBA00004230"/>
    </source>
</evidence>
<organism evidence="7">
    <name type="scientific">Graphocephala atropunctata</name>
    <dbReference type="NCBI Taxonomy" id="36148"/>
    <lineage>
        <taxon>Eukaryota</taxon>
        <taxon>Metazoa</taxon>
        <taxon>Ecdysozoa</taxon>
        <taxon>Arthropoda</taxon>
        <taxon>Hexapoda</taxon>
        <taxon>Insecta</taxon>
        <taxon>Pterygota</taxon>
        <taxon>Neoptera</taxon>
        <taxon>Paraneoptera</taxon>
        <taxon>Hemiptera</taxon>
        <taxon>Auchenorrhyncha</taxon>
        <taxon>Membracoidea</taxon>
        <taxon>Cicadellidae</taxon>
        <taxon>Cicadellinae</taxon>
        <taxon>Cicadellini</taxon>
        <taxon>Graphocephala</taxon>
    </lineage>
</organism>
<evidence type="ECO:0000256" key="3">
    <source>
        <dbReference type="ARBA" id="ARBA00023069"/>
    </source>
</evidence>
<name>A0A1B6LL31_9HEMI</name>
<dbReference type="PANTHER" id="PTHR14952:SF9">
    <property type="entry name" value="EF-HAND DOMAIN-CONTAINING PROTEIN"/>
    <property type="match status" value="1"/>
</dbReference>
<feature type="compositionally biased region" description="Basic and acidic residues" evidence="6">
    <location>
        <begin position="423"/>
        <end position="436"/>
    </location>
</feature>
<feature type="region of interest" description="Disordered" evidence="6">
    <location>
        <begin position="525"/>
        <end position="544"/>
    </location>
</feature>
<dbReference type="SUPFAM" id="SSF47391">
    <property type="entry name" value="Dimerization-anchoring domain of cAMP-dependent PK regulatory subunit"/>
    <property type="match status" value="1"/>
</dbReference>
<comment type="similarity">
    <text evidence="5">Belongs to the ropporin family.</text>
</comment>
<evidence type="ECO:0008006" key="8">
    <source>
        <dbReference type="Google" id="ProtNLM"/>
    </source>
</evidence>
<reference evidence="7" key="1">
    <citation type="submission" date="2015-11" db="EMBL/GenBank/DDBJ databases">
        <title>De novo transcriptome assembly of four potential Pierce s Disease insect vectors from Arizona vineyards.</title>
        <authorList>
            <person name="Tassone E.E."/>
        </authorList>
    </citation>
    <scope>NUCLEOTIDE SEQUENCE</scope>
</reference>
<accession>A0A1B6LL31</accession>
<dbReference type="CDD" id="cd23019">
    <property type="entry name" value="DD_ROP"/>
    <property type="match status" value="1"/>
</dbReference>
<evidence type="ECO:0000256" key="5">
    <source>
        <dbReference type="ARBA" id="ARBA00035651"/>
    </source>
</evidence>
<protein>
    <recommendedName>
        <fullName evidence="8">RIIa domain-containing protein</fullName>
    </recommendedName>
</protein>
<feature type="compositionally biased region" description="Basic and acidic residues" evidence="6">
    <location>
        <begin position="527"/>
        <end position="537"/>
    </location>
</feature>
<feature type="region of interest" description="Disordered" evidence="6">
    <location>
        <begin position="345"/>
        <end position="455"/>
    </location>
</feature>
<evidence type="ECO:0000256" key="2">
    <source>
        <dbReference type="ARBA" id="ARBA00022846"/>
    </source>
</evidence>
<feature type="compositionally biased region" description="Polar residues" evidence="6">
    <location>
        <begin position="196"/>
        <end position="208"/>
    </location>
</feature>
<comment type="subcellular location">
    <subcellularLocation>
        <location evidence="1">Cell projection</location>
        <location evidence="1">Cilium</location>
        <location evidence="1">Flagellum</location>
    </subcellularLocation>
</comment>
<feature type="region of interest" description="Disordered" evidence="6">
    <location>
        <begin position="182"/>
        <end position="259"/>
    </location>
</feature>
<evidence type="ECO:0000313" key="7">
    <source>
        <dbReference type="EMBL" id="JAT24432.1"/>
    </source>
</evidence>
<sequence>MPDLLEHMYCSQQINIPPNLPFILKQYAKAAIRTQPYDLLYWSAAYFRAKANNSPPPVKERLEYPPVDTPSRLSPGFLKVLHKQLGENEFVPEEVLLEKWLGVCLVQDALESMLRVGSIQDKVPWLKFVAIAAGHLCANLSKTMVMVCEVLTEEPDGGSAMVPVDVFVDLYQYLARLDCGPPKHHPVHTHRHESDTSGSITSKTSAHPTDNRAEGRAALPPDSKDSSAGLMMWDDINPPRPQDRASSPKHTDEPGAPSELGLEVYDEATGPVTEVVTLFSGKPQAESEVSIIHPSASKDEAQKNLMGEIALSHSSLEENTNWIKVEPRTIYDKLGLEAGVIRISSDGETTEKTSSDGNVEEGGDQMAEDLEKQEDNKEEIVKPPEEEIEIEGEESTSDDNNLEVITSEEGEKEAATLEGEDSELSKKSEPNEEDKTPFTNEVNEQVPSKDSILGPGESITVQHFVKDDLNGSTVLYSTAEIRKGYYSDKSGSKLERASSENTVKAAETVHPLNVDIESSADFVAQEKSAEEMGKESESQSDQESVSFVVLPPEESWKHVPGIGPVIPEPQIIAVVEYMHYWAAKQQGMVMPRNVNHILCPPLDLPPPEEIGRESL</sequence>
<feature type="compositionally biased region" description="Basic and acidic residues" evidence="6">
    <location>
        <begin position="369"/>
        <end position="385"/>
    </location>
</feature>
<feature type="compositionally biased region" description="Acidic residues" evidence="6">
    <location>
        <begin position="358"/>
        <end position="368"/>
    </location>
</feature>
<proteinExistence type="inferred from homology"/>
<dbReference type="AlphaFoldDB" id="A0A1B6LL31"/>
<keyword evidence="2" id="KW-0282">Flagellum</keyword>
<feature type="compositionally biased region" description="Polar residues" evidence="6">
    <location>
        <begin position="437"/>
        <end position="448"/>
    </location>
</feature>
<dbReference type="InterPro" id="IPR047844">
    <property type="entry name" value="ROP_DD"/>
</dbReference>
<dbReference type="GO" id="GO:0031514">
    <property type="term" value="C:motile cilium"/>
    <property type="evidence" value="ECO:0007669"/>
    <property type="project" value="UniProtKB-SubCell"/>
</dbReference>
<dbReference type="Gene3D" id="1.20.890.10">
    <property type="entry name" value="cAMP-dependent protein kinase regulatory subunit, dimerization-anchoring domain"/>
    <property type="match status" value="1"/>
</dbReference>
<keyword evidence="3" id="KW-0969">Cilium</keyword>
<gene>
    <name evidence="7" type="ORF">g.8332</name>
</gene>
<feature type="compositionally biased region" description="Basic residues" evidence="6">
    <location>
        <begin position="182"/>
        <end position="191"/>
    </location>
</feature>
<dbReference type="PANTHER" id="PTHR14952">
    <property type="entry name" value="ROPPORIN-1-LIKE PROTEIN"/>
    <property type="match status" value="1"/>
</dbReference>